<reference evidence="1 2" key="1">
    <citation type="journal article" date="2009" name="Stand. Genomic Sci.">
        <title>Complete genome sequence of Pirellula staleyi type strain (ATCC 27377).</title>
        <authorList>
            <person name="Clum A."/>
            <person name="Tindall B.J."/>
            <person name="Sikorski J."/>
            <person name="Ivanova N."/>
            <person name="Mavrommatis K."/>
            <person name="Lucas S."/>
            <person name="Glavina del Rio T."/>
            <person name="Nolan M."/>
            <person name="Chen F."/>
            <person name="Tice H."/>
            <person name="Pitluck S."/>
            <person name="Cheng J.F."/>
            <person name="Chertkov O."/>
            <person name="Brettin T."/>
            <person name="Han C."/>
            <person name="Detter J.C."/>
            <person name="Kuske C."/>
            <person name="Bruce D."/>
            <person name="Goodwin L."/>
            <person name="Ovchinikova G."/>
            <person name="Pati A."/>
            <person name="Mikhailova N."/>
            <person name="Chen A."/>
            <person name="Palaniappan K."/>
            <person name="Land M."/>
            <person name="Hauser L."/>
            <person name="Chang Y.J."/>
            <person name="Jeffries C.D."/>
            <person name="Chain P."/>
            <person name="Rohde M."/>
            <person name="Goker M."/>
            <person name="Bristow J."/>
            <person name="Eisen J.A."/>
            <person name="Markowitz V."/>
            <person name="Hugenholtz P."/>
            <person name="Kyrpides N.C."/>
            <person name="Klenk H.P."/>
            <person name="Lapidus A."/>
        </authorList>
    </citation>
    <scope>NUCLEOTIDE SEQUENCE [LARGE SCALE GENOMIC DNA]</scope>
    <source>
        <strain evidence="2">ATCC 27377 / DSM 6068 / ICPB 4128</strain>
    </source>
</reference>
<protein>
    <submittedName>
        <fullName evidence="1">Uncharacterized protein</fullName>
    </submittedName>
</protein>
<dbReference type="AlphaFoldDB" id="D2R2N2"/>
<proteinExistence type="predicted"/>
<evidence type="ECO:0000313" key="1">
    <source>
        <dbReference type="EMBL" id="ADB16872.1"/>
    </source>
</evidence>
<organism evidence="1 2">
    <name type="scientific">Pirellula staleyi (strain ATCC 27377 / DSM 6068 / ICPB 4128)</name>
    <name type="common">Pirella staleyi</name>
    <dbReference type="NCBI Taxonomy" id="530564"/>
    <lineage>
        <taxon>Bacteria</taxon>
        <taxon>Pseudomonadati</taxon>
        <taxon>Planctomycetota</taxon>
        <taxon>Planctomycetia</taxon>
        <taxon>Pirellulales</taxon>
        <taxon>Pirellulaceae</taxon>
        <taxon>Pirellula</taxon>
    </lineage>
</organism>
<gene>
    <name evidence="1" type="ordered locus">Psta_2201</name>
</gene>
<dbReference type="KEGG" id="psl:Psta_2201"/>
<keyword evidence="2" id="KW-1185">Reference proteome</keyword>
<dbReference type="Proteomes" id="UP000001887">
    <property type="component" value="Chromosome"/>
</dbReference>
<dbReference type="HOGENOM" id="CLU_775800_0_0_0"/>
<accession>D2R2N2</accession>
<evidence type="ECO:0000313" key="2">
    <source>
        <dbReference type="Proteomes" id="UP000001887"/>
    </source>
</evidence>
<dbReference type="EMBL" id="CP001848">
    <property type="protein sequence ID" value="ADB16872.1"/>
    <property type="molecule type" value="Genomic_DNA"/>
</dbReference>
<sequence length="357" mass="39977" precursor="true">MWSRIVVAFSGLAIAAEILGAADILGGGLGVLRQAEAQSPAASMPVLASDSRYALLLHDHWLRMEVIGGQLTLINGRCGNSRTAAVGTEHDAVRQNLAIQLHPNLVVVHFESHADGDIVSVDSDREKRLVIERREAGADEPLLLYRQETSGKVELVVRESGEKQVYTAPSFWHLLLSHEEVATEQLIPLLEAMRPHWQLAEQVRKLRRHMVSMAGSSELAAREQWLLWVKDLASNDFPTRQLADRKLRSAGQAVISVLSRIPSGELDAEQRRRIRTIISDLRDQAHDTPERVASWMIDDPTAWISLLDSDQTLERRHASEQLTLLLGEVVSFDPLAPRNVRDQQIVELRLRHLHAGR</sequence>
<name>D2R2N2_PIRSD</name>
<dbReference type="OrthoDB" id="257457at2"/>